<feature type="active site" description="Proton acceptor" evidence="6">
    <location>
        <position position="382"/>
    </location>
</feature>
<dbReference type="AlphaFoldDB" id="A0A7M7IN71"/>
<proteinExistence type="inferred from homology"/>
<name>A0A7M7IN71_NASVI</name>
<evidence type="ECO:0000256" key="9">
    <source>
        <dbReference type="RuleBase" id="RU362131"/>
    </source>
</evidence>
<sequence length="391" mass="44917">MLRFINPKTVLLFHRGLNLVQRAKVLTKNRHQLQAVVTAHAFSKNFKDALNMPPKRGRPPKAKGETKTSKKPAEEKKTSKKTKRSEVENDENGADEPAPKKAKTESKSEPKKLMNKTESNLDEINFDCEKVNADGEKYNIKICTWNVSGIRAVLKKNGMTYLEREDADIIALQETKCETKKIPDEVKLKGYTRYFLDSKKAGYCGMALYSKKEPIDISMGLDEEFDDEGRLITAEYEHFYLVNVYVPNAGNKLVTLPKRLKWNEAFKKHIQDLDKKKPVIICGDMNVAHQEIDLKNPKTNTKNAGFTKEERDGMTDFLQAGFVDTFRLLYPDKTDAYTFWAYFNNARSKNIGWRLDYYIVSEKIKNKVCDVVNRDQVFGSDHCPVVFYANL</sequence>
<dbReference type="GO" id="GO:0046872">
    <property type="term" value="F:metal ion binding"/>
    <property type="evidence" value="ECO:0007669"/>
    <property type="project" value="UniProtKB-KW"/>
</dbReference>
<dbReference type="EnsemblMetazoa" id="XM_032596976">
    <property type="protein sequence ID" value="XP_032452867"/>
    <property type="gene ID" value="LOC100121546"/>
</dbReference>
<feature type="active site" evidence="6">
    <location>
        <position position="245"/>
    </location>
</feature>
<feature type="domain" description="Endonuclease/exonuclease/phosphatase" evidence="11">
    <location>
        <begin position="143"/>
        <end position="382"/>
    </location>
</feature>
<dbReference type="NCBIfam" id="TIGR00195">
    <property type="entry name" value="exoDNase_III"/>
    <property type="match status" value="1"/>
</dbReference>
<keyword evidence="3 7" id="KW-0479">Metal-binding</keyword>
<evidence type="ECO:0000256" key="6">
    <source>
        <dbReference type="PIRSR" id="PIRSR604808-1"/>
    </source>
</evidence>
<dbReference type="GO" id="GO:0005634">
    <property type="term" value="C:nucleus"/>
    <property type="evidence" value="ECO:0007669"/>
    <property type="project" value="TreeGrafter"/>
</dbReference>
<dbReference type="KEGG" id="nvi:100121546"/>
<evidence type="ECO:0000256" key="7">
    <source>
        <dbReference type="PIRSR" id="PIRSR604808-2"/>
    </source>
</evidence>
<feature type="binding site" evidence="7">
    <location>
        <position position="286"/>
    </location>
    <ligand>
        <name>Mg(2+)</name>
        <dbReference type="ChEBI" id="CHEBI:18420"/>
        <label>1</label>
    </ligand>
</feature>
<dbReference type="EnsemblMetazoa" id="XM_016981733">
    <property type="protein sequence ID" value="XP_016837222"/>
    <property type="gene ID" value="LOC100121546"/>
</dbReference>
<evidence type="ECO:0000313" key="13">
    <source>
        <dbReference type="Proteomes" id="UP000002358"/>
    </source>
</evidence>
<feature type="binding site" evidence="7">
    <location>
        <position position="174"/>
    </location>
    <ligand>
        <name>Mg(2+)</name>
        <dbReference type="ChEBI" id="CHEBI:18420"/>
        <label>1</label>
    </ligand>
</feature>
<protein>
    <recommendedName>
        <fullName evidence="9">DNA-(apurinic or apyrimidinic site) endonuclease</fullName>
        <ecNumber evidence="9">3.1.-.-</ecNumber>
    </recommendedName>
</protein>
<feature type="site" description="Interaction with DNA substrate" evidence="8">
    <location>
        <position position="382"/>
    </location>
</feature>
<dbReference type="GO" id="GO:0008311">
    <property type="term" value="F:double-stranded DNA 3'-5' DNA exonuclease activity"/>
    <property type="evidence" value="ECO:0007669"/>
    <property type="project" value="UniProtKB-EC"/>
</dbReference>
<feature type="compositionally biased region" description="Basic and acidic residues" evidence="10">
    <location>
        <begin position="62"/>
        <end position="77"/>
    </location>
</feature>
<evidence type="ECO:0000256" key="5">
    <source>
        <dbReference type="ARBA" id="ARBA00022842"/>
    </source>
</evidence>
<organism evidence="12 13">
    <name type="scientific">Nasonia vitripennis</name>
    <name type="common">Parasitic wasp</name>
    <dbReference type="NCBI Taxonomy" id="7425"/>
    <lineage>
        <taxon>Eukaryota</taxon>
        <taxon>Metazoa</taxon>
        <taxon>Ecdysozoa</taxon>
        <taxon>Arthropoda</taxon>
        <taxon>Hexapoda</taxon>
        <taxon>Insecta</taxon>
        <taxon>Pterygota</taxon>
        <taxon>Neoptera</taxon>
        <taxon>Endopterygota</taxon>
        <taxon>Hymenoptera</taxon>
        <taxon>Apocrita</taxon>
        <taxon>Proctotrupomorpha</taxon>
        <taxon>Chalcidoidea</taxon>
        <taxon>Pteromalidae</taxon>
        <taxon>Pteromalinae</taxon>
        <taxon>Nasonia</taxon>
    </lineage>
</organism>
<dbReference type="InterPro" id="IPR036691">
    <property type="entry name" value="Endo/exonu/phosph_ase_sf"/>
</dbReference>
<dbReference type="GO" id="GO:0008081">
    <property type="term" value="F:phosphoric diester hydrolase activity"/>
    <property type="evidence" value="ECO:0007669"/>
    <property type="project" value="TreeGrafter"/>
</dbReference>
<feature type="site" description="Transition state stabilizer" evidence="8">
    <location>
        <position position="286"/>
    </location>
</feature>
<keyword evidence="9" id="KW-0227">DNA damage</keyword>
<accession>A0A7M7IN71</accession>
<evidence type="ECO:0000256" key="3">
    <source>
        <dbReference type="ARBA" id="ARBA00022723"/>
    </source>
</evidence>
<dbReference type="InterPro" id="IPR020847">
    <property type="entry name" value="AP_endonuclease_F1_BS"/>
</dbReference>
<dbReference type="GO" id="GO:0006284">
    <property type="term" value="P:base-excision repair"/>
    <property type="evidence" value="ECO:0007669"/>
    <property type="project" value="TreeGrafter"/>
</dbReference>
<dbReference type="EnsemblMetazoa" id="XM_032596977">
    <property type="protein sequence ID" value="XP_032452868"/>
    <property type="gene ID" value="LOC100121546"/>
</dbReference>
<dbReference type="Proteomes" id="UP000002358">
    <property type="component" value="Chromosome 2"/>
</dbReference>
<dbReference type="Pfam" id="PF03372">
    <property type="entry name" value="Exo_endo_phos"/>
    <property type="match status" value="1"/>
</dbReference>
<comment type="similarity">
    <text evidence="2 9">Belongs to the DNA repair enzymes AP/ExoA family.</text>
</comment>
<feature type="region of interest" description="Disordered" evidence="10">
    <location>
        <begin position="47"/>
        <end position="116"/>
    </location>
</feature>
<dbReference type="InterPro" id="IPR004808">
    <property type="entry name" value="AP_endonuc_1"/>
</dbReference>
<dbReference type="GO" id="GO:0003906">
    <property type="term" value="F:DNA-(apurinic or apyrimidinic site) endonuclease activity"/>
    <property type="evidence" value="ECO:0007669"/>
    <property type="project" value="TreeGrafter"/>
</dbReference>
<keyword evidence="4" id="KW-0378">Hydrolase</keyword>
<keyword evidence="5 7" id="KW-0460">Magnesium</keyword>
<dbReference type="SMR" id="A0A7M7IN71"/>
<dbReference type="InterPro" id="IPR005135">
    <property type="entry name" value="Endo/exonuclease/phosphatase"/>
</dbReference>
<dbReference type="SUPFAM" id="SSF56219">
    <property type="entry name" value="DNase I-like"/>
    <property type="match status" value="1"/>
</dbReference>
<feature type="binding site" evidence="7">
    <location>
        <position position="146"/>
    </location>
    <ligand>
        <name>Mg(2+)</name>
        <dbReference type="ChEBI" id="CHEBI:18420"/>
        <label>1</label>
    </ligand>
</feature>
<dbReference type="OMA" id="WWSYRGR"/>
<keyword evidence="9" id="KW-0234">DNA repair</keyword>
<keyword evidence="13" id="KW-1185">Reference proteome</keyword>
<evidence type="ECO:0000256" key="4">
    <source>
        <dbReference type="ARBA" id="ARBA00022801"/>
    </source>
</evidence>
<feature type="binding site" evidence="7">
    <location>
        <position position="381"/>
    </location>
    <ligand>
        <name>Mg(2+)</name>
        <dbReference type="ChEBI" id="CHEBI:18420"/>
        <label>1</label>
    </ligand>
</feature>
<dbReference type="EC" id="3.1.-.-" evidence="9"/>
<reference evidence="12" key="1">
    <citation type="submission" date="2021-01" db="UniProtKB">
        <authorList>
            <consortium name="EnsemblMetazoa"/>
        </authorList>
    </citation>
    <scope>IDENTIFICATION</scope>
</reference>
<feature type="binding site" evidence="7">
    <location>
        <position position="382"/>
    </location>
    <ligand>
        <name>Mg(2+)</name>
        <dbReference type="ChEBI" id="CHEBI:18420"/>
        <label>1</label>
    </ligand>
</feature>
<feature type="site" description="Important for catalytic activity" evidence="8">
    <location>
        <position position="356"/>
    </location>
</feature>
<dbReference type="PANTHER" id="PTHR22748">
    <property type="entry name" value="AP ENDONUCLEASE"/>
    <property type="match status" value="1"/>
</dbReference>
<evidence type="ECO:0000256" key="10">
    <source>
        <dbReference type="SAM" id="MobiDB-lite"/>
    </source>
</evidence>
<evidence type="ECO:0000259" key="11">
    <source>
        <dbReference type="Pfam" id="PF03372"/>
    </source>
</evidence>
<dbReference type="EnsemblMetazoa" id="XM_001605106">
    <property type="protein sequence ID" value="XP_001605156"/>
    <property type="gene ID" value="LOC100121546"/>
</dbReference>
<feature type="compositionally biased region" description="Basic and acidic residues" evidence="10">
    <location>
        <begin position="97"/>
        <end position="112"/>
    </location>
</feature>
<dbReference type="PROSITE" id="PS00726">
    <property type="entry name" value="AP_NUCLEASE_F1_1"/>
    <property type="match status" value="1"/>
</dbReference>
<dbReference type="OrthoDB" id="498125at2759"/>
<comment type="catalytic activity">
    <reaction evidence="1">
        <text>Exonucleolytic cleavage in the 3'- to 5'-direction to yield nucleoside 5'-phosphates.</text>
        <dbReference type="EC" id="3.1.11.2"/>
    </reaction>
</comment>
<evidence type="ECO:0000256" key="1">
    <source>
        <dbReference type="ARBA" id="ARBA00000493"/>
    </source>
</evidence>
<evidence type="ECO:0000313" key="12">
    <source>
        <dbReference type="EnsemblMetazoa" id="XP_016837222"/>
    </source>
</evidence>
<gene>
    <name evidence="12" type="primary">100121546</name>
</gene>
<keyword evidence="7" id="KW-0464">Manganese</keyword>
<dbReference type="InParanoid" id="A0A7M7IN71"/>
<dbReference type="CDD" id="cd09087">
    <property type="entry name" value="Ape1-like_AP-endo"/>
    <property type="match status" value="1"/>
</dbReference>
<comment type="cofactor">
    <cofactor evidence="7 9">
        <name>Mg(2+)</name>
        <dbReference type="ChEBI" id="CHEBI:18420"/>
    </cofactor>
    <cofactor evidence="7 9">
        <name>Mn(2+)</name>
        <dbReference type="ChEBI" id="CHEBI:29035"/>
    </cofactor>
    <text evidence="7 9">Probably binds two magnesium or manganese ions per subunit.</text>
</comment>
<evidence type="ECO:0000256" key="2">
    <source>
        <dbReference type="ARBA" id="ARBA00007092"/>
    </source>
</evidence>
<dbReference type="GO" id="GO:0003677">
    <property type="term" value="F:DNA binding"/>
    <property type="evidence" value="ECO:0007669"/>
    <property type="project" value="InterPro"/>
</dbReference>
<feature type="active site" description="Proton donor/acceptor" evidence="6">
    <location>
        <position position="284"/>
    </location>
</feature>
<dbReference type="NCBIfam" id="TIGR00633">
    <property type="entry name" value="xth"/>
    <property type="match status" value="1"/>
</dbReference>
<feature type="binding site" evidence="7">
    <location>
        <position position="284"/>
    </location>
    <ligand>
        <name>Mg(2+)</name>
        <dbReference type="ChEBI" id="CHEBI:18420"/>
        <label>1</label>
    </ligand>
</feature>
<dbReference type="PANTHER" id="PTHR22748:SF6">
    <property type="entry name" value="DNA-(APURINIC OR APYRIMIDINIC SITE) ENDONUCLEASE"/>
    <property type="match status" value="1"/>
</dbReference>
<dbReference type="Gene3D" id="3.60.10.10">
    <property type="entry name" value="Endonuclease/exonuclease/phosphatase"/>
    <property type="match status" value="1"/>
</dbReference>
<evidence type="ECO:0000256" key="8">
    <source>
        <dbReference type="PIRSR" id="PIRSR604808-3"/>
    </source>
</evidence>
<dbReference type="PROSITE" id="PS51435">
    <property type="entry name" value="AP_NUCLEASE_F1_4"/>
    <property type="match status" value="1"/>
</dbReference>